<proteinExistence type="predicted"/>
<keyword evidence="2 6" id="KW-0808">Transferase</keyword>
<dbReference type="Pfam" id="PF08241">
    <property type="entry name" value="Methyltransf_11"/>
    <property type="match status" value="1"/>
</dbReference>
<dbReference type="GO" id="GO:0032259">
    <property type="term" value="P:methylation"/>
    <property type="evidence" value="ECO:0007669"/>
    <property type="project" value="UniProtKB-KW"/>
</dbReference>
<keyword evidence="1 6" id="KW-0489">Methyltransferase</keyword>
<dbReference type="GO" id="GO:0010420">
    <property type="term" value="F:polyprenyldihydroxybenzoate methyltransferase activity"/>
    <property type="evidence" value="ECO:0007669"/>
    <property type="project" value="InterPro"/>
</dbReference>
<evidence type="ECO:0000256" key="1">
    <source>
        <dbReference type="ARBA" id="ARBA00022603"/>
    </source>
</evidence>
<keyword evidence="3" id="KW-0831">Ubiquinone biosynthesis</keyword>
<dbReference type="PANTHER" id="PTHR43464">
    <property type="entry name" value="METHYLTRANSFERASE"/>
    <property type="match status" value="1"/>
</dbReference>
<dbReference type="InterPro" id="IPR013216">
    <property type="entry name" value="Methyltransf_11"/>
</dbReference>
<reference evidence="6" key="1">
    <citation type="submission" date="2016-04" db="EMBL/GenBank/DDBJ databases">
        <title>Evolutionary stability of antibiotic protection in a defensive symbiosis.</title>
        <authorList>
            <person name="Engl T."/>
            <person name="Kroiss J."/>
            <person name="Kai M."/>
            <person name="Nechitaylo T."/>
            <person name="Svatos A."/>
            <person name="Kaltenpoth M."/>
        </authorList>
    </citation>
    <scope>NUCLEOTIDE SEQUENCE</scope>
    <source>
        <strain evidence="6">23Af2</strain>
    </source>
</reference>
<protein>
    <submittedName>
        <fullName evidence="6">Methyltransferase</fullName>
    </submittedName>
</protein>
<evidence type="ECO:0000256" key="4">
    <source>
        <dbReference type="ARBA" id="ARBA00022691"/>
    </source>
</evidence>
<accession>A0A1Z1G727</accession>
<dbReference type="Gene3D" id="3.40.50.150">
    <property type="entry name" value="Vaccinia Virus protein VP39"/>
    <property type="match status" value="1"/>
</dbReference>
<dbReference type="GO" id="GO:0061542">
    <property type="term" value="F:3-demethylubiquinol 3-O-methyltransferase activity"/>
    <property type="evidence" value="ECO:0007669"/>
    <property type="project" value="InterPro"/>
</dbReference>
<evidence type="ECO:0000259" key="5">
    <source>
        <dbReference type="Pfam" id="PF08241"/>
    </source>
</evidence>
<sequence>MPVDNDVYNHLSWWDDNQPFATLEAFTPPRLDYFHEVLTSRLGLDLAGQRMLDIGCGGGLLAERFARAGAQVTGVDPSGPSLKAAAEHARAEGLSIRYQEGFAEQLDFPDASFDLVYCCDTLEHVTDTSRAISEAVRVLKPGGYYLYDTINRTFRSKLGMIKMAQDWKSVRFAPKDLHDWNGFIKPAELHALFRTHGLHNEDLVGFASSRPPLELLRAMRSRARGEITYGELGRRFQLRAAKDTSVIYGGYARKVAS</sequence>
<dbReference type="PANTHER" id="PTHR43464:SF19">
    <property type="entry name" value="UBIQUINONE BIOSYNTHESIS O-METHYLTRANSFERASE, MITOCHONDRIAL"/>
    <property type="match status" value="1"/>
</dbReference>
<keyword evidence="4" id="KW-0949">S-adenosyl-L-methionine</keyword>
<gene>
    <name evidence="6" type="primary">pieB2</name>
    <name evidence="6" type="ORF">CSP_7458</name>
</gene>
<evidence type="ECO:0000313" key="6">
    <source>
        <dbReference type="EMBL" id="ARV85769.1"/>
    </source>
</evidence>
<dbReference type="NCBIfam" id="TIGR01983">
    <property type="entry name" value="UbiG"/>
    <property type="match status" value="1"/>
</dbReference>
<dbReference type="SUPFAM" id="SSF53335">
    <property type="entry name" value="S-adenosyl-L-methionine-dependent methyltransferases"/>
    <property type="match status" value="1"/>
</dbReference>
<dbReference type="InterPro" id="IPR010233">
    <property type="entry name" value="UbiG_MeTrfase"/>
</dbReference>
<dbReference type="AlphaFoldDB" id="A0A1Z1G727"/>
<feature type="domain" description="Methyltransferase type 11" evidence="5">
    <location>
        <begin position="52"/>
        <end position="146"/>
    </location>
</feature>
<evidence type="ECO:0000256" key="3">
    <source>
        <dbReference type="ARBA" id="ARBA00022688"/>
    </source>
</evidence>
<dbReference type="EMBL" id="KX098584">
    <property type="protein sequence ID" value="ARV85769.1"/>
    <property type="molecule type" value="Genomic_DNA"/>
</dbReference>
<evidence type="ECO:0000256" key="2">
    <source>
        <dbReference type="ARBA" id="ARBA00022679"/>
    </source>
</evidence>
<organism evidence="6">
    <name type="scientific">Candidatus Streptomyces philanthi bv. triangulum</name>
    <dbReference type="NCBI Taxonomy" id="371632"/>
    <lineage>
        <taxon>Bacteria</taxon>
        <taxon>Bacillati</taxon>
        <taxon>Actinomycetota</taxon>
        <taxon>Actinomycetes</taxon>
        <taxon>Kitasatosporales</taxon>
        <taxon>Streptomycetaceae</taxon>
        <taxon>Streptomyces</taxon>
    </lineage>
</organism>
<dbReference type="InterPro" id="IPR029063">
    <property type="entry name" value="SAM-dependent_MTases_sf"/>
</dbReference>
<dbReference type="CDD" id="cd02440">
    <property type="entry name" value="AdoMet_MTases"/>
    <property type="match status" value="1"/>
</dbReference>
<name>A0A1Z1G727_9ACTN</name>